<accession>A0A1C3RIZ4</accession>
<gene>
    <name evidence="3" type="ORF">MTBPR1_40259</name>
</gene>
<sequence length="166" mass="18393">MRNAMPTSPQDLLTHLDTLGIKATTHRHPPLRTVEESKALRGDLPGLHCKNLFLKDKKKQLWLVVAAEDRPINLKELKNSIGSAHLSFGKPDLLLEVLGVAPGSVTPFSLINDVDKQVRVVLDSHMMAEALVNYHPLSNEMTTSLSPEGLRSFIRSCGHEFAEVEL</sequence>
<dbReference type="Pfam" id="PF04073">
    <property type="entry name" value="tRNA_edit"/>
    <property type="match status" value="1"/>
</dbReference>
<reference evidence="3 4" key="1">
    <citation type="submission" date="2016-07" db="EMBL/GenBank/DDBJ databases">
        <authorList>
            <person name="Lefevre C.T."/>
        </authorList>
    </citation>
    <scope>NUCLEOTIDE SEQUENCE [LARGE SCALE GENOMIC DNA]</scope>
    <source>
        <strain evidence="3">PR1</strain>
    </source>
</reference>
<dbReference type="InterPro" id="IPR040285">
    <property type="entry name" value="ProX/PRXD1"/>
</dbReference>
<evidence type="ECO:0000256" key="1">
    <source>
        <dbReference type="ARBA" id="ARBA00010201"/>
    </source>
</evidence>
<evidence type="ECO:0000313" key="3">
    <source>
        <dbReference type="EMBL" id="SCA57236.1"/>
    </source>
</evidence>
<dbReference type="GO" id="GO:0002161">
    <property type="term" value="F:aminoacyl-tRNA deacylase activity"/>
    <property type="evidence" value="ECO:0007669"/>
    <property type="project" value="InterPro"/>
</dbReference>
<dbReference type="EMBL" id="FLYE01000034">
    <property type="protein sequence ID" value="SCA57236.1"/>
    <property type="molecule type" value="Genomic_DNA"/>
</dbReference>
<dbReference type="PANTHER" id="PTHR31423:SF3">
    <property type="entry name" value="PROLYL-TRNA SYNTHETASE ASSOCIATED DOMAIN-CONTAINING PROTEIN 1-RELATED"/>
    <property type="match status" value="1"/>
</dbReference>
<dbReference type="Proteomes" id="UP000231658">
    <property type="component" value="Unassembled WGS sequence"/>
</dbReference>
<evidence type="ECO:0000259" key="2">
    <source>
        <dbReference type="Pfam" id="PF04073"/>
    </source>
</evidence>
<protein>
    <recommendedName>
        <fullName evidence="2">YbaK/aminoacyl-tRNA synthetase-associated domain-containing protein</fullName>
    </recommendedName>
</protein>
<name>A0A1C3RIZ4_9PROT</name>
<dbReference type="PANTHER" id="PTHR31423">
    <property type="entry name" value="YBAK DOMAIN-CONTAINING PROTEIN"/>
    <property type="match status" value="1"/>
</dbReference>
<dbReference type="FunFam" id="3.90.960.10:FF:000005">
    <property type="entry name" value="Putative prolyl-tRNA synthetase"/>
    <property type="match status" value="1"/>
</dbReference>
<dbReference type="InterPro" id="IPR036754">
    <property type="entry name" value="YbaK/aa-tRNA-synt-asso_dom_sf"/>
</dbReference>
<dbReference type="Gene3D" id="3.90.960.10">
    <property type="entry name" value="YbaK/aminoacyl-tRNA synthetase-associated domain"/>
    <property type="match status" value="1"/>
</dbReference>
<dbReference type="SUPFAM" id="SSF55826">
    <property type="entry name" value="YbaK/ProRS associated domain"/>
    <property type="match status" value="1"/>
</dbReference>
<dbReference type="AlphaFoldDB" id="A0A1C3RIZ4"/>
<proteinExistence type="inferred from homology"/>
<keyword evidence="4" id="KW-1185">Reference proteome</keyword>
<comment type="similarity">
    <text evidence="1">Belongs to the PRORSD1 family.</text>
</comment>
<feature type="domain" description="YbaK/aminoacyl-tRNA synthetase-associated" evidence="2">
    <location>
        <begin position="28"/>
        <end position="152"/>
    </location>
</feature>
<dbReference type="CDD" id="cd04335">
    <property type="entry name" value="PrdX_deacylase"/>
    <property type="match status" value="1"/>
</dbReference>
<organism evidence="3 4">
    <name type="scientific">Candidatus Terasakiella magnetica</name>
    <dbReference type="NCBI Taxonomy" id="1867952"/>
    <lineage>
        <taxon>Bacteria</taxon>
        <taxon>Pseudomonadati</taxon>
        <taxon>Pseudomonadota</taxon>
        <taxon>Alphaproteobacteria</taxon>
        <taxon>Rhodospirillales</taxon>
        <taxon>Terasakiellaceae</taxon>
        <taxon>Terasakiella</taxon>
    </lineage>
</organism>
<dbReference type="InterPro" id="IPR007214">
    <property type="entry name" value="YbaK/aa-tRNA-synth-assoc-dom"/>
</dbReference>
<evidence type="ECO:0000313" key="4">
    <source>
        <dbReference type="Proteomes" id="UP000231658"/>
    </source>
</evidence>
<dbReference type="STRING" id="1867952.MTBPR1_40259"/>